<dbReference type="Gene3D" id="3.40.50.720">
    <property type="entry name" value="NAD(P)-binding Rossmann-like Domain"/>
    <property type="match status" value="1"/>
</dbReference>
<dbReference type="Proteomes" id="UP000054771">
    <property type="component" value="Unassembled WGS sequence"/>
</dbReference>
<gene>
    <name evidence="5" type="ORF">ASPCAL14443</name>
</gene>
<dbReference type="PANTHER" id="PTHR24320">
    <property type="entry name" value="RETINOL DEHYDROGENASE"/>
    <property type="match status" value="1"/>
</dbReference>
<keyword evidence="6" id="KW-1185">Reference proteome</keyword>
<evidence type="ECO:0000256" key="1">
    <source>
        <dbReference type="ARBA" id="ARBA00006484"/>
    </source>
</evidence>
<accession>A0A0U5CJT9</accession>
<comment type="similarity">
    <text evidence="1">Belongs to the short-chain dehydrogenases/reductases (SDR) family.</text>
</comment>
<dbReference type="SUPFAM" id="SSF51735">
    <property type="entry name" value="NAD(P)-binding Rossmann-fold domains"/>
    <property type="match status" value="1"/>
</dbReference>
<evidence type="ECO:0000256" key="3">
    <source>
        <dbReference type="ARBA" id="ARBA00023002"/>
    </source>
</evidence>
<sequence>MPTKYEAVHTSPSGPGDGRPTALQIVQDEKMTGKLIGKTVLITGCSSGIGVETARALYSTGATLYLTARNIAKLRRALADIVGNHQRVHLLQLDLDSLDSVRACATEFLAASSRLNVLIQNAGVMACPEGRTKDGYELHFGINHLAHFLLFYLLKDTLLASATLEFASRVVILSSSAHRLTTKLNFNNNVSLLPDEEAYDPWKAYSASKLANIFTANEIERRYGAASGERGLLHAYSVHPGSIVTELARHVSVEQQAAWDRNETVAKLRKNAEQGAATTVWAAIAPELEGRGGEYLENCAVAGPCGPGADKYAPGYAIWARNSSAEARLWAKSVELLDLE</sequence>
<evidence type="ECO:0000256" key="2">
    <source>
        <dbReference type="ARBA" id="ARBA00022857"/>
    </source>
</evidence>
<dbReference type="STRING" id="454130.A0A0U5CJT9"/>
<evidence type="ECO:0000313" key="6">
    <source>
        <dbReference type="Proteomes" id="UP000054771"/>
    </source>
</evidence>
<evidence type="ECO:0000313" key="5">
    <source>
        <dbReference type="EMBL" id="CEL11340.1"/>
    </source>
</evidence>
<proteinExistence type="inferred from homology"/>
<dbReference type="InterPro" id="IPR002347">
    <property type="entry name" value="SDR_fam"/>
</dbReference>
<name>A0A0U5CJT9_ASPCI</name>
<dbReference type="AlphaFoldDB" id="A0A0U5CJT9"/>
<keyword evidence="2" id="KW-0521">NADP</keyword>
<dbReference type="OMA" id="HYAARDR"/>
<dbReference type="EMBL" id="CDMC01000025">
    <property type="protein sequence ID" value="CEL11340.1"/>
    <property type="molecule type" value="Genomic_DNA"/>
</dbReference>
<evidence type="ECO:0008006" key="7">
    <source>
        <dbReference type="Google" id="ProtNLM"/>
    </source>
</evidence>
<dbReference type="PRINTS" id="PR00081">
    <property type="entry name" value="GDHRDH"/>
</dbReference>
<dbReference type="PANTHER" id="PTHR24320:SF272">
    <property type="entry name" value="NAD(P)-BINDING ROSSMANN-FOLD SUPERFAMILY PROTEIN"/>
    <property type="match status" value="1"/>
</dbReference>
<keyword evidence="3" id="KW-0560">Oxidoreductase</keyword>
<reference evidence="6" key="1">
    <citation type="journal article" date="2016" name="Genome Announc.">
        <title>Draft genome sequences of fungus Aspergillus calidoustus.</title>
        <authorList>
            <person name="Horn F."/>
            <person name="Linde J."/>
            <person name="Mattern D.J."/>
            <person name="Walther G."/>
            <person name="Guthke R."/>
            <person name="Scherlach K."/>
            <person name="Martin K."/>
            <person name="Brakhage A.A."/>
            <person name="Petzke L."/>
            <person name="Valiante V."/>
        </authorList>
    </citation>
    <scope>NUCLEOTIDE SEQUENCE [LARGE SCALE GENOMIC DNA]</scope>
    <source>
        <strain evidence="6">SF006504</strain>
    </source>
</reference>
<evidence type="ECO:0000256" key="4">
    <source>
        <dbReference type="SAM" id="MobiDB-lite"/>
    </source>
</evidence>
<organism evidence="5 6">
    <name type="scientific">Aspergillus calidoustus</name>
    <dbReference type="NCBI Taxonomy" id="454130"/>
    <lineage>
        <taxon>Eukaryota</taxon>
        <taxon>Fungi</taxon>
        <taxon>Dikarya</taxon>
        <taxon>Ascomycota</taxon>
        <taxon>Pezizomycotina</taxon>
        <taxon>Eurotiomycetes</taxon>
        <taxon>Eurotiomycetidae</taxon>
        <taxon>Eurotiales</taxon>
        <taxon>Aspergillaceae</taxon>
        <taxon>Aspergillus</taxon>
        <taxon>Aspergillus subgen. Nidulantes</taxon>
    </lineage>
</organism>
<feature type="region of interest" description="Disordered" evidence="4">
    <location>
        <begin position="1"/>
        <end position="20"/>
    </location>
</feature>
<dbReference type="Pfam" id="PF00106">
    <property type="entry name" value="adh_short"/>
    <property type="match status" value="1"/>
</dbReference>
<dbReference type="OrthoDB" id="191139at2759"/>
<protein>
    <recommendedName>
        <fullName evidence="7">Short-chain dehydrogenase</fullName>
    </recommendedName>
</protein>
<dbReference type="GO" id="GO:0016491">
    <property type="term" value="F:oxidoreductase activity"/>
    <property type="evidence" value="ECO:0007669"/>
    <property type="project" value="UniProtKB-KW"/>
</dbReference>
<dbReference type="InterPro" id="IPR036291">
    <property type="entry name" value="NAD(P)-bd_dom_sf"/>
</dbReference>